<proteinExistence type="predicted"/>
<evidence type="ECO:0000313" key="1">
    <source>
        <dbReference type="EMBL" id="PKX96271.1"/>
    </source>
</evidence>
<dbReference type="EMBL" id="MSZS01000002">
    <property type="protein sequence ID" value="PKX96271.1"/>
    <property type="molecule type" value="Genomic_DNA"/>
</dbReference>
<dbReference type="AlphaFoldDB" id="A0A2I1CF86"/>
<name>A0A2I1CF86_ASPN1</name>
<accession>A0A2I1CF86</accession>
<dbReference type="OrthoDB" id="9997739at2759"/>
<organism evidence="1 2">
    <name type="scientific">Aspergillus novofumigatus (strain IBT 16806)</name>
    <dbReference type="NCBI Taxonomy" id="1392255"/>
    <lineage>
        <taxon>Eukaryota</taxon>
        <taxon>Fungi</taxon>
        <taxon>Dikarya</taxon>
        <taxon>Ascomycota</taxon>
        <taxon>Pezizomycotina</taxon>
        <taxon>Eurotiomycetes</taxon>
        <taxon>Eurotiomycetidae</taxon>
        <taxon>Eurotiales</taxon>
        <taxon>Aspergillaceae</taxon>
        <taxon>Aspergillus</taxon>
        <taxon>Aspergillus subgen. Fumigati</taxon>
    </lineage>
</organism>
<reference evidence="2" key="1">
    <citation type="journal article" date="2018" name="Proc. Natl. Acad. Sci. U.S.A.">
        <title>Linking secondary metabolites to gene clusters through genome sequencing of six diverse Aspergillus species.</title>
        <authorList>
            <person name="Kaerboelling I."/>
            <person name="Vesth T.C."/>
            <person name="Frisvad J.C."/>
            <person name="Nybo J.L."/>
            <person name="Theobald S."/>
            <person name="Kuo A."/>
            <person name="Bowyer P."/>
            <person name="Matsuda Y."/>
            <person name="Mondo S."/>
            <person name="Lyhne E.K."/>
            <person name="Kogle M.E."/>
            <person name="Clum A."/>
            <person name="Lipzen A."/>
            <person name="Salamov A."/>
            <person name="Ngan C.Y."/>
            <person name="Daum C."/>
            <person name="Chiniquy J."/>
            <person name="Barry K."/>
            <person name="LaButti K."/>
            <person name="Haridas S."/>
            <person name="Simmons B.A."/>
            <person name="Magnuson J.K."/>
            <person name="Mortensen U.H."/>
            <person name="Larsen T.O."/>
            <person name="Grigoriev I.V."/>
            <person name="Baker S.E."/>
            <person name="Andersen M.R."/>
        </authorList>
    </citation>
    <scope>NUCLEOTIDE SEQUENCE [LARGE SCALE GENOMIC DNA]</scope>
    <source>
        <strain evidence="2">IBT 16806</strain>
    </source>
</reference>
<comment type="caution">
    <text evidence="1">The sequence shown here is derived from an EMBL/GenBank/DDBJ whole genome shotgun (WGS) entry which is preliminary data.</text>
</comment>
<dbReference type="VEuPathDB" id="FungiDB:P174DRAFT_509556"/>
<dbReference type="GeneID" id="36538911"/>
<evidence type="ECO:0008006" key="3">
    <source>
        <dbReference type="Google" id="ProtNLM"/>
    </source>
</evidence>
<keyword evidence="2" id="KW-1185">Reference proteome</keyword>
<dbReference type="RefSeq" id="XP_024684866.1">
    <property type="nucleotide sequence ID" value="XM_024831574.1"/>
</dbReference>
<dbReference type="OMA" id="FDGPFAV"/>
<sequence>MQVITRQLTESSIFRSQPLYNLVGSEQTRLSIHSAVIEHFPRPLREHLDIPQRLQGEEPIIVKNIDLHTFALYCDFQVNDQDFNRPFAVVVLKYPRESHTLLPTLFIYSWIYIHAAKYKWEPLKLLSFQKLQNALETSPLTAALIAELAPMFCFISEQELEAARNLARYVTENLSFRDFAEWAQFKD</sequence>
<protein>
    <recommendedName>
        <fullName evidence="3">BTB domain-containing protein</fullName>
    </recommendedName>
</protein>
<evidence type="ECO:0000313" key="2">
    <source>
        <dbReference type="Proteomes" id="UP000234474"/>
    </source>
</evidence>
<dbReference type="Proteomes" id="UP000234474">
    <property type="component" value="Unassembled WGS sequence"/>
</dbReference>
<gene>
    <name evidence="1" type="ORF">P174DRAFT_509556</name>
</gene>